<name>A0ABZ1H776_STRPH</name>
<accession>A0ABZ1H776</accession>
<evidence type="ECO:0000256" key="1">
    <source>
        <dbReference type="ARBA" id="ARBA00023015"/>
    </source>
</evidence>
<evidence type="ECO:0000259" key="4">
    <source>
        <dbReference type="PROSITE" id="PS50995"/>
    </source>
</evidence>
<dbReference type="InterPro" id="IPR000835">
    <property type="entry name" value="HTH_MarR-typ"/>
</dbReference>
<proteinExistence type="predicted"/>
<dbReference type="SUPFAM" id="SSF46785">
    <property type="entry name" value="Winged helix' DNA-binding domain"/>
    <property type="match status" value="1"/>
</dbReference>
<dbReference type="PRINTS" id="PR00598">
    <property type="entry name" value="HTHMARR"/>
</dbReference>
<dbReference type="PANTHER" id="PTHR33164">
    <property type="entry name" value="TRANSCRIPTIONAL REGULATOR, MARR FAMILY"/>
    <property type="match status" value="1"/>
</dbReference>
<feature type="domain" description="HTH marR-type" evidence="4">
    <location>
        <begin position="42"/>
        <end position="175"/>
    </location>
</feature>
<evidence type="ECO:0000256" key="3">
    <source>
        <dbReference type="ARBA" id="ARBA00023163"/>
    </source>
</evidence>
<dbReference type="EMBL" id="CP109135">
    <property type="protein sequence ID" value="WSD14355.1"/>
    <property type="molecule type" value="Genomic_DNA"/>
</dbReference>
<evidence type="ECO:0000313" key="6">
    <source>
        <dbReference type="Proteomes" id="UP001340816"/>
    </source>
</evidence>
<dbReference type="Proteomes" id="UP001340816">
    <property type="component" value="Chromosome"/>
</dbReference>
<dbReference type="Pfam" id="PF12802">
    <property type="entry name" value="MarR_2"/>
    <property type="match status" value="1"/>
</dbReference>
<gene>
    <name evidence="5" type="ORF">OHB35_14490</name>
</gene>
<evidence type="ECO:0000313" key="5">
    <source>
        <dbReference type="EMBL" id="WSD14355.1"/>
    </source>
</evidence>
<dbReference type="SMART" id="SM00347">
    <property type="entry name" value="HTH_MARR"/>
    <property type="match status" value="1"/>
</dbReference>
<keyword evidence="1" id="KW-0805">Transcription regulation</keyword>
<protein>
    <submittedName>
        <fullName evidence="5">MarR family transcriptional regulator</fullName>
    </submittedName>
</protein>
<dbReference type="PANTHER" id="PTHR33164:SF43">
    <property type="entry name" value="HTH-TYPE TRANSCRIPTIONAL REPRESSOR YETL"/>
    <property type="match status" value="1"/>
</dbReference>
<dbReference type="InterPro" id="IPR036388">
    <property type="entry name" value="WH-like_DNA-bd_sf"/>
</dbReference>
<dbReference type="Gene3D" id="1.10.10.10">
    <property type="entry name" value="Winged helix-like DNA-binding domain superfamily/Winged helix DNA-binding domain"/>
    <property type="match status" value="1"/>
</dbReference>
<dbReference type="RefSeq" id="WP_326758999.1">
    <property type="nucleotide sequence ID" value="NZ_CP109135.1"/>
</dbReference>
<keyword evidence="2" id="KW-0238">DNA-binding</keyword>
<dbReference type="InterPro" id="IPR036390">
    <property type="entry name" value="WH_DNA-bd_sf"/>
</dbReference>
<keyword evidence="6" id="KW-1185">Reference proteome</keyword>
<evidence type="ECO:0000256" key="2">
    <source>
        <dbReference type="ARBA" id="ARBA00023125"/>
    </source>
</evidence>
<reference evidence="5 6" key="1">
    <citation type="submission" date="2022-10" db="EMBL/GenBank/DDBJ databases">
        <title>The complete genomes of actinobacterial strains from the NBC collection.</title>
        <authorList>
            <person name="Joergensen T.S."/>
            <person name="Alvarez Arevalo M."/>
            <person name="Sterndorff E.B."/>
            <person name="Faurdal D."/>
            <person name="Vuksanovic O."/>
            <person name="Mourched A.-S."/>
            <person name="Charusanti P."/>
            <person name="Shaw S."/>
            <person name="Blin K."/>
            <person name="Weber T."/>
        </authorList>
    </citation>
    <scope>NUCLEOTIDE SEQUENCE [LARGE SCALE GENOMIC DNA]</scope>
    <source>
        <strain evidence="5 6">NBC 01752</strain>
    </source>
</reference>
<dbReference type="PROSITE" id="PS50995">
    <property type="entry name" value="HTH_MARR_2"/>
    <property type="match status" value="1"/>
</dbReference>
<organism evidence="5 6">
    <name type="scientific">Streptomyces phaeochromogenes</name>
    <dbReference type="NCBI Taxonomy" id="1923"/>
    <lineage>
        <taxon>Bacteria</taxon>
        <taxon>Bacillati</taxon>
        <taxon>Actinomycetota</taxon>
        <taxon>Actinomycetes</taxon>
        <taxon>Kitasatosporales</taxon>
        <taxon>Streptomycetaceae</taxon>
        <taxon>Streptomyces</taxon>
        <taxon>Streptomyces phaeochromogenes group</taxon>
    </lineage>
</organism>
<keyword evidence="3" id="KW-0804">Transcription</keyword>
<dbReference type="PROSITE" id="PS01117">
    <property type="entry name" value="HTH_MARR_1"/>
    <property type="match status" value="1"/>
</dbReference>
<sequence length="186" mass="20586">MTEDQSAASQDRIAQDQLHFWSFIDHAVAAAAREIPGLNPLSMRLVLTLHRAANMLVYDLESSVHRPRGLSWGGFRVLFVIWLAGPTEARKAAELSGMSRAAVSALVNTLERDGLVTKERAAYDGRAVVLGLSDQGREVIKDAFTAHNTRESEWAQALSEDDQETLIALLEKLTTHSAHFDARHRT</sequence>
<dbReference type="InterPro" id="IPR039422">
    <property type="entry name" value="MarR/SlyA-like"/>
</dbReference>
<dbReference type="InterPro" id="IPR023187">
    <property type="entry name" value="Tscrpt_reg_MarR-type_CS"/>
</dbReference>